<organism evidence="3 4">
    <name type="scientific">Haploplasma axanthum</name>
    <name type="common">Acholeplasma axanthum</name>
    <dbReference type="NCBI Taxonomy" id="29552"/>
    <lineage>
        <taxon>Bacteria</taxon>
        <taxon>Bacillati</taxon>
        <taxon>Mycoplasmatota</taxon>
        <taxon>Mollicutes</taxon>
        <taxon>Acholeplasmatales</taxon>
        <taxon>Acholeplasmataceae</taxon>
        <taxon>Haploplasma</taxon>
    </lineage>
</organism>
<dbReference type="Gene3D" id="1.10.260.40">
    <property type="entry name" value="lambda repressor-like DNA-binding domains"/>
    <property type="match status" value="1"/>
</dbReference>
<dbReference type="Proteomes" id="UP000289841">
    <property type="component" value="Chromosome"/>
</dbReference>
<evidence type="ECO:0000313" key="3">
    <source>
        <dbReference type="EMBL" id="VEU80471.1"/>
    </source>
</evidence>
<sequence length="64" mass="7611">MLINNRIKYYRNINKLTQKDLAERIGVRVATISDYETNKVIPNIENLIKITKVFKIKIDDLIEY</sequence>
<keyword evidence="4" id="KW-1185">Reference proteome</keyword>
<dbReference type="OrthoDB" id="1357763at2"/>
<dbReference type="SMART" id="SM00530">
    <property type="entry name" value="HTH_XRE"/>
    <property type="match status" value="1"/>
</dbReference>
<reference evidence="3 4" key="1">
    <citation type="submission" date="2019-01" db="EMBL/GenBank/DDBJ databases">
        <authorList>
            <consortium name="Pathogen Informatics"/>
        </authorList>
    </citation>
    <scope>NUCLEOTIDE SEQUENCE [LARGE SCALE GENOMIC DNA]</scope>
    <source>
        <strain evidence="3 4">NCTC10138</strain>
    </source>
</reference>
<evidence type="ECO:0000259" key="2">
    <source>
        <dbReference type="PROSITE" id="PS50943"/>
    </source>
</evidence>
<dbReference type="EMBL" id="LR215048">
    <property type="protein sequence ID" value="VEU80471.1"/>
    <property type="molecule type" value="Genomic_DNA"/>
</dbReference>
<dbReference type="AlphaFoldDB" id="A0A449BDD4"/>
<dbReference type="PANTHER" id="PTHR46558:SF11">
    <property type="entry name" value="HTH-TYPE TRANSCRIPTIONAL REGULATOR XRE"/>
    <property type="match status" value="1"/>
</dbReference>
<dbReference type="KEGG" id="aaxa:NCTC10138_00842"/>
<keyword evidence="1" id="KW-0238">DNA-binding</keyword>
<dbReference type="InterPro" id="IPR010982">
    <property type="entry name" value="Lambda_DNA-bd_dom_sf"/>
</dbReference>
<proteinExistence type="predicted"/>
<accession>A0A449BDD4</accession>
<protein>
    <submittedName>
        <fullName evidence="3">Antitoxin HipB</fullName>
    </submittedName>
</protein>
<evidence type="ECO:0000256" key="1">
    <source>
        <dbReference type="ARBA" id="ARBA00023125"/>
    </source>
</evidence>
<dbReference type="GO" id="GO:0003677">
    <property type="term" value="F:DNA binding"/>
    <property type="evidence" value="ECO:0007669"/>
    <property type="project" value="UniProtKB-KW"/>
</dbReference>
<gene>
    <name evidence="3" type="ORF">NCTC10138_00842</name>
</gene>
<dbReference type="CDD" id="cd00093">
    <property type="entry name" value="HTH_XRE"/>
    <property type="match status" value="1"/>
</dbReference>
<dbReference type="SUPFAM" id="SSF47413">
    <property type="entry name" value="lambda repressor-like DNA-binding domains"/>
    <property type="match status" value="1"/>
</dbReference>
<dbReference type="RefSeq" id="WP_035375824.1">
    <property type="nucleotide sequence ID" value="NZ_LR215048.1"/>
</dbReference>
<dbReference type="InterPro" id="IPR001387">
    <property type="entry name" value="Cro/C1-type_HTH"/>
</dbReference>
<dbReference type="PANTHER" id="PTHR46558">
    <property type="entry name" value="TRACRIPTIONAL REGULATORY PROTEIN-RELATED-RELATED"/>
    <property type="match status" value="1"/>
</dbReference>
<dbReference type="Pfam" id="PF01381">
    <property type="entry name" value="HTH_3"/>
    <property type="match status" value="1"/>
</dbReference>
<feature type="domain" description="HTH cro/C1-type" evidence="2">
    <location>
        <begin position="7"/>
        <end position="61"/>
    </location>
</feature>
<dbReference type="PROSITE" id="PS50943">
    <property type="entry name" value="HTH_CROC1"/>
    <property type="match status" value="1"/>
</dbReference>
<evidence type="ECO:0000313" key="4">
    <source>
        <dbReference type="Proteomes" id="UP000289841"/>
    </source>
</evidence>
<name>A0A449BDD4_HAPAX</name>
<dbReference type="STRING" id="1278311.GCA_000428705_01415"/>